<dbReference type="Pfam" id="PF01963">
    <property type="entry name" value="TraB_PrgY_gumN"/>
    <property type="match status" value="1"/>
</dbReference>
<dbReference type="CDD" id="cd14789">
    <property type="entry name" value="Tiki"/>
    <property type="match status" value="1"/>
</dbReference>
<gene>
    <name evidence="1" type="ORF">LCGC14_0140360</name>
</gene>
<dbReference type="AlphaFoldDB" id="A0A0F9Y3F6"/>
<evidence type="ECO:0000313" key="1">
    <source>
        <dbReference type="EMBL" id="KKN99243.1"/>
    </source>
</evidence>
<comment type="caution">
    <text evidence="1">The sequence shown here is derived from an EMBL/GenBank/DDBJ whole genome shotgun (WGS) entry which is preliminary data.</text>
</comment>
<reference evidence="1" key="1">
    <citation type="journal article" date="2015" name="Nature">
        <title>Complex archaea that bridge the gap between prokaryotes and eukaryotes.</title>
        <authorList>
            <person name="Spang A."/>
            <person name="Saw J.H."/>
            <person name="Jorgensen S.L."/>
            <person name="Zaremba-Niedzwiedzka K."/>
            <person name="Martijn J."/>
            <person name="Lind A.E."/>
            <person name="van Eijk R."/>
            <person name="Schleper C."/>
            <person name="Guy L."/>
            <person name="Ettema T.J."/>
        </authorList>
    </citation>
    <scope>NUCLEOTIDE SEQUENCE</scope>
</reference>
<organism evidence="1">
    <name type="scientific">marine sediment metagenome</name>
    <dbReference type="NCBI Taxonomy" id="412755"/>
    <lineage>
        <taxon>unclassified sequences</taxon>
        <taxon>metagenomes</taxon>
        <taxon>ecological metagenomes</taxon>
    </lineage>
</organism>
<dbReference type="PANTHER" id="PTHR40590">
    <property type="entry name" value="CYTOPLASMIC PROTEIN-RELATED"/>
    <property type="match status" value="1"/>
</dbReference>
<accession>A0A0F9Y3F6</accession>
<dbReference type="InterPro" id="IPR002816">
    <property type="entry name" value="TraB/PrgY/GumN_fam"/>
</dbReference>
<protein>
    <recommendedName>
        <fullName evidence="2">TraB/GumN family protein</fullName>
    </recommendedName>
</protein>
<sequence length="315" mass="34701">MNMPSASRVSTSAVTPVVQGHGAFMRRVLQAAAVSLLLVIALPARADAPVWQASKGDNTVFLGGTIHLLRAQDYPLPEAFETAYQASDRLFFEIDQNQMTDMSVQARMMQQLTYQDDRTLQSVLDDETYAALTAYAENAGLPMAMMQKFKPGMLLTTLSLLEFQSRGFTPQGVDAYYNSRAMGDGKDRGELETIDQQIAMLASMGEGYESEFVTYSLRDLETVGDAIEDMLAAWRAGDQASLEAQFIAPMLAEAPELYDSMLVERNNNWMSQIEAMFDEPGTEFVLVGAAHLVGEHGVLAMLSERGYEIDRVSAD</sequence>
<dbReference type="EMBL" id="LAZR01000048">
    <property type="protein sequence ID" value="KKN99243.1"/>
    <property type="molecule type" value="Genomic_DNA"/>
</dbReference>
<name>A0A0F9Y3F6_9ZZZZ</name>
<dbReference type="InterPro" id="IPR047111">
    <property type="entry name" value="YbaP-like"/>
</dbReference>
<proteinExistence type="predicted"/>
<dbReference type="PANTHER" id="PTHR40590:SF1">
    <property type="entry name" value="CYTOPLASMIC PROTEIN"/>
    <property type="match status" value="1"/>
</dbReference>
<evidence type="ECO:0008006" key="2">
    <source>
        <dbReference type="Google" id="ProtNLM"/>
    </source>
</evidence>